<gene>
    <name evidence="2" type="ORF">K504DRAFT_138720</name>
</gene>
<keyword evidence="1" id="KW-0812">Transmembrane</keyword>
<protein>
    <submittedName>
        <fullName evidence="2">Uncharacterized protein</fullName>
    </submittedName>
</protein>
<reference evidence="2" key="1">
    <citation type="journal article" date="2020" name="Stud. Mycol.">
        <title>101 Dothideomycetes genomes: a test case for predicting lifestyles and emergence of pathogens.</title>
        <authorList>
            <person name="Haridas S."/>
            <person name="Albert R."/>
            <person name="Binder M."/>
            <person name="Bloem J."/>
            <person name="Labutti K."/>
            <person name="Salamov A."/>
            <person name="Andreopoulos B."/>
            <person name="Baker S."/>
            <person name="Barry K."/>
            <person name="Bills G."/>
            <person name="Bluhm B."/>
            <person name="Cannon C."/>
            <person name="Castanera R."/>
            <person name="Culley D."/>
            <person name="Daum C."/>
            <person name="Ezra D."/>
            <person name="Gonzalez J."/>
            <person name="Henrissat B."/>
            <person name="Kuo A."/>
            <person name="Liang C."/>
            <person name="Lipzen A."/>
            <person name="Lutzoni F."/>
            <person name="Magnuson J."/>
            <person name="Mondo S."/>
            <person name="Nolan M."/>
            <person name="Ohm R."/>
            <person name="Pangilinan J."/>
            <person name="Park H.-J."/>
            <person name="Ramirez L."/>
            <person name="Alfaro M."/>
            <person name="Sun H."/>
            <person name="Tritt A."/>
            <person name="Yoshinaga Y."/>
            <person name="Zwiers L.-H."/>
            <person name="Turgeon B."/>
            <person name="Goodwin S."/>
            <person name="Spatafora J."/>
            <person name="Crous P."/>
            <person name="Grigoriev I."/>
        </authorList>
    </citation>
    <scope>NUCLEOTIDE SEQUENCE</scope>
    <source>
        <strain evidence="2">CBS 279.74</strain>
    </source>
</reference>
<accession>A0A6G1KLR1</accession>
<dbReference type="EMBL" id="MU005765">
    <property type="protein sequence ID" value="KAF2713485.1"/>
    <property type="molecule type" value="Genomic_DNA"/>
</dbReference>
<evidence type="ECO:0000313" key="3">
    <source>
        <dbReference type="Proteomes" id="UP000799428"/>
    </source>
</evidence>
<organism evidence="2 3">
    <name type="scientific">Pleomassaria siparia CBS 279.74</name>
    <dbReference type="NCBI Taxonomy" id="1314801"/>
    <lineage>
        <taxon>Eukaryota</taxon>
        <taxon>Fungi</taxon>
        <taxon>Dikarya</taxon>
        <taxon>Ascomycota</taxon>
        <taxon>Pezizomycotina</taxon>
        <taxon>Dothideomycetes</taxon>
        <taxon>Pleosporomycetidae</taxon>
        <taxon>Pleosporales</taxon>
        <taxon>Pleomassariaceae</taxon>
        <taxon>Pleomassaria</taxon>
    </lineage>
</organism>
<evidence type="ECO:0000256" key="1">
    <source>
        <dbReference type="SAM" id="Phobius"/>
    </source>
</evidence>
<dbReference type="Proteomes" id="UP000799428">
    <property type="component" value="Unassembled WGS sequence"/>
</dbReference>
<feature type="transmembrane region" description="Helical" evidence="1">
    <location>
        <begin position="83"/>
        <end position="104"/>
    </location>
</feature>
<sequence>MRRNRIELHVGWPSNGRGQPRSIPSVCICKVEDKKGPFLCLVGVGPPQAYPHSHHHHSFTFLIIIIIIFIFIIIIIIVYHHHYFFFITLELLLLLLLLSNLSFLPPSATLTPIDRLEVRSRRCTSDNPKLPLVRQTSEYTVTAIPQRQQRRR</sequence>
<proteinExistence type="predicted"/>
<keyword evidence="1" id="KW-1133">Transmembrane helix</keyword>
<dbReference type="AlphaFoldDB" id="A0A6G1KLR1"/>
<keyword evidence="3" id="KW-1185">Reference proteome</keyword>
<evidence type="ECO:0000313" key="2">
    <source>
        <dbReference type="EMBL" id="KAF2713485.1"/>
    </source>
</evidence>
<feature type="transmembrane region" description="Helical" evidence="1">
    <location>
        <begin position="59"/>
        <end position="77"/>
    </location>
</feature>
<name>A0A6G1KLR1_9PLEO</name>
<keyword evidence="1" id="KW-0472">Membrane</keyword>